<feature type="compositionally biased region" description="Basic residues" evidence="1">
    <location>
        <begin position="65"/>
        <end position="77"/>
    </location>
</feature>
<proteinExistence type="predicted"/>
<organism evidence="2 3">
    <name type="scientific">Aegilops tauschii subsp. strangulata</name>
    <name type="common">Goatgrass</name>
    <dbReference type="NCBI Taxonomy" id="200361"/>
    <lineage>
        <taxon>Eukaryota</taxon>
        <taxon>Viridiplantae</taxon>
        <taxon>Streptophyta</taxon>
        <taxon>Embryophyta</taxon>
        <taxon>Tracheophyta</taxon>
        <taxon>Spermatophyta</taxon>
        <taxon>Magnoliopsida</taxon>
        <taxon>Liliopsida</taxon>
        <taxon>Poales</taxon>
        <taxon>Poaceae</taxon>
        <taxon>BOP clade</taxon>
        <taxon>Pooideae</taxon>
        <taxon>Triticodae</taxon>
        <taxon>Triticeae</taxon>
        <taxon>Triticinae</taxon>
        <taxon>Aegilops</taxon>
    </lineage>
</organism>
<evidence type="ECO:0000313" key="3">
    <source>
        <dbReference type="Proteomes" id="UP000015105"/>
    </source>
</evidence>
<protein>
    <submittedName>
        <fullName evidence="2">Uncharacterized protein</fullName>
    </submittedName>
</protein>
<name>A0A453IM42_AEGTS</name>
<keyword evidence="3" id="KW-1185">Reference proteome</keyword>
<dbReference type="Proteomes" id="UP000015105">
    <property type="component" value="Chromosome 4D"/>
</dbReference>
<feature type="region of interest" description="Disordered" evidence="1">
    <location>
        <begin position="46"/>
        <end position="77"/>
    </location>
</feature>
<dbReference type="Gramene" id="AET4Gv20612300.1">
    <property type="protein sequence ID" value="AET4Gv20612300.1"/>
    <property type="gene ID" value="AET4Gv20612300"/>
</dbReference>
<dbReference type="AlphaFoldDB" id="A0A453IM42"/>
<reference evidence="2" key="3">
    <citation type="journal article" date="2017" name="Nature">
        <title>Genome sequence of the progenitor of the wheat D genome Aegilops tauschii.</title>
        <authorList>
            <person name="Luo M.C."/>
            <person name="Gu Y.Q."/>
            <person name="Puiu D."/>
            <person name="Wang H."/>
            <person name="Twardziok S.O."/>
            <person name="Deal K.R."/>
            <person name="Huo N."/>
            <person name="Zhu T."/>
            <person name="Wang L."/>
            <person name="Wang Y."/>
            <person name="McGuire P.E."/>
            <person name="Liu S."/>
            <person name="Long H."/>
            <person name="Ramasamy R.K."/>
            <person name="Rodriguez J.C."/>
            <person name="Van S.L."/>
            <person name="Yuan L."/>
            <person name="Wang Z."/>
            <person name="Xia Z."/>
            <person name="Xiao L."/>
            <person name="Anderson O.D."/>
            <person name="Ouyang S."/>
            <person name="Liang Y."/>
            <person name="Zimin A.V."/>
            <person name="Pertea G."/>
            <person name="Qi P."/>
            <person name="Bennetzen J.L."/>
            <person name="Dai X."/>
            <person name="Dawson M.W."/>
            <person name="Muller H.G."/>
            <person name="Kugler K."/>
            <person name="Rivarola-Duarte L."/>
            <person name="Spannagl M."/>
            <person name="Mayer K.F.X."/>
            <person name="Lu F.H."/>
            <person name="Bevan M.W."/>
            <person name="Leroy P."/>
            <person name="Li P."/>
            <person name="You F.M."/>
            <person name="Sun Q."/>
            <person name="Liu Z."/>
            <person name="Lyons E."/>
            <person name="Wicker T."/>
            <person name="Salzberg S.L."/>
            <person name="Devos K.M."/>
            <person name="Dvorak J."/>
        </authorList>
    </citation>
    <scope>NUCLEOTIDE SEQUENCE [LARGE SCALE GENOMIC DNA]</scope>
    <source>
        <strain evidence="2">cv. AL8/78</strain>
    </source>
</reference>
<evidence type="ECO:0000256" key="1">
    <source>
        <dbReference type="SAM" id="MobiDB-lite"/>
    </source>
</evidence>
<sequence length="103" mass="11219">IRTDTPSLARCPPRDPVGCLDSVGAGAWLSREEYSTPLGITSDYRPLNYSRLGSPQPSRCAASRSSRRRRAAQIHRRTSVRHVVAARDWIRGNSSSTPASGGI</sequence>
<reference evidence="3" key="1">
    <citation type="journal article" date="2014" name="Science">
        <title>Ancient hybridizations among the ancestral genomes of bread wheat.</title>
        <authorList>
            <consortium name="International Wheat Genome Sequencing Consortium,"/>
            <person name="Marcussen T."/>
            <person name="Sandve S.R."/>
            <person name="Heier L."/>
            <person name="Spannagl M."/>
            <person name="Pfeifer M."/>
            <person name="Jakobsen K.S."/>
            <person name="Wulff B.B."/>
            <person name="Steuernagel B."/>
            <person name="Mayer K.F."/>
            <person name="Olsen O.A."/>
        </authorList>
    </citation>
    <scope>NUCLEOTIDE SEQUENCE [LARGE SCALE GENOMIC DNA]</scope>
    <source>
        <strain evidence="3">cv. AL8/78</strain>
    </source>
</reference>
<reference evidence="2" key="4">
    <citation type="submission" date="2019-03" db="UniProtKB">
        <authorList>
            <consortium name="EnsemblPlants"/>
        </authorList>
    </citation>
    <scope>IDENTIFICATION</scope>
</reference>
<reference evidence="3" key="2">
    <citation type="journal article" date="2017" name="Nat. Plants">
        <title>The Aegilops tauschii genome reveals multiple impacts of transposons.</title>
        <authorList>
            <person name="Zhao G."/>
            <person name="Zou C."/>
            <person name="Li K."/>
            <person name="Wang K."/>
            <person name="Li T."/>
            <person name="Gao L."/>
            <person name="Zhang X."/>
            <person name="Wang H."/>
            <person name="Yang Z."/>
            <person name="Liu X."/>
            <person name="Jiang W."/>
            <person name="Mao L."/>
            <person name="Kong X."/>
            <person name="Jiao Y."/>
            <person name="Jia J."/>
        </authorList>
    </citation>
    <scope>NUCLEOTIDE SEQUENCE [LARGE SCALE GENOMIC DNA]</scope>
    <source>
        <strain evidence="3">cv. AL8/78</strain>
    </source>
</reference>
<reference evidence="2" key="5">
    <citation type="journal article" date="2021" name="G3 (Bethesda)">
        <title>Aegilops tauschii genome assembly Aet v5.0 features greater sequence contiguity and improved annotation.</title>
        <authorList>
            <person name="Wang L."/>
            <person name="Zhu T."/>
            <person name="Rodriguez J.C."/>
            <person name="Deal K.R."/>
            <person name="Dubcovsky J."/>
            <person name="McGuire P.E."/>
            <person name="Lux T."/>
            <person name="Spannagl M."/>
            <person name="Mayer K.F.X."/>
            <person name="Baldrich P."/>
            <person name="Meyers B.C."/>
            <person name="Huo N."/>
            <person name="Gu Y.Q."/>
            <person name="Zhou H."/>
            <person name="Devos K.M."/>
            <person name="Bennetzen J.L."/>
            <person name="Unver T."/>
            <person name="Budak H."/>
            <person name="Gulick P.J."/>
            <person name="Galiba G."/>
            <person name="Kalapos B."/>
            <person name="Nelson D.R."/>
            <person name="Li P."/>
            <person name="You F.M."/>
            <person name="Luo M.C."/>
            <person name="Dvorak J."/>
        </authorList>
    </citation>
    <scope>NUCLEOTIDE SEQUENCE [LARGE SCALE GENOMIC DNA]</scope>
    <source>
        <strain evidence="2">cv. AL8/78</strain>
    </source>
</reference>
<evidence type="ECO:0000313" key="2">
    <source>
        <dbReference type="EnsemblPlants" id="AET4Gv20612300.1"/>
    </source>
</evidence>
<accession>A0A453IM42</accession>
<dbReference type="EnsemblPlants" id="AET4Gv20612300.1">
    <property type="protein sequence ID" value="AET4Gv20612300.1"/>
    <property type="gene ID" value="AET4Gv20612300"/>
</dbReference>